<dbReference type="EMBL" id="BMMX01000064">
    <property type="protein sequence ID" value="GGL18910.1"/>
    <property type="molecule type" value="Genomic_DNA"/>
</dbReference>
<dbReference type="AlphaFoldDB" id="A0A8J3C869"/>
<dbReference type="InterPro" id="IPR036689">
    <property type="entry name" value="ESAT-6-like_sf"/>
</dbReference>
<dbReference type="Gene3D" id="1.10.287.1060">
    <property type="entry name" value="ESAT-6-like"/>
    <property type="match status" value="1"/>
</dbReference>
<proteinExistence type="predicted"/>
<organism evidence="1 2">
    <name type="scientific">Mangrovihabitans endophyticus</name>
    <dbReference type="NCBI Taxonomy" id="1751298"/>
    <lineage>
        <taxon>Bacteria</taxon>
        <taxon>Bacillati</taxon>
        <taxon>Actinomycetota</taxon>
        <taxon>Actinomycetes</taxon>
        <taxon>Micromonosporales</taxon>
        <taxon>Micromonosporaceae</taxon>
        <taxon>Mangrovihabitans</taxon>
    </lineage>
</organism>
<dbReference type="Proteomes" id="UP000656042">
    <property type="component" value="Unassembled WGS sequence"/>
</dbReference>
<gene>
    <name evidence="1" type="ORF">GCM10012284_61830</name>
</gene>
<evidence type="ECO:0000313" key="1">
    <source>
        <dbReference type="EMBL" id="GGL18910.1"/>
    </source>
</evidence>
<sequence length="387" mass="39339">MPIDTRIEGDPSSIRGCADWLGTSLSPAIDSSVTDLFAVRDQAERGWQGDAGPAFHSRMDTGGRDADRLRGDVDKISGAFHSYADDLTTAQAGMERARDIARQGGLTLQGEIIADPGSGPVLPAQPPEMAGAGQVNAYNAQVTTYNEHQAKLAAYAQAETQAGSARNAFSFAKDTLANVLGDLQSKPLIVAAGFASDGIIGGLAHKHVSILKAQAQTLKDESQSLIGHYLKTAGGTAESKALNLAAWDKFLEADKVERGALRAGAKIEARLPVVGLALTAVDIGYDIHTGKPVGKAVISGVGGALAAAGTGAAIGTMVGGPVGTVAGAVIGAGVGMVTSGALDAAYDRLPAGTQAAIEEGFDAIGHGAQEAGEAVGDTAKKVWNSIF</sequence>
<protein>
    <submittedName>
        <fullName evidence="1">Uncharacterized protein</fullName>
    </submittedName>
</protein>
<dbReference type="SUPFAM" id="SSF140453">
    <property type="entry name" value="EsxAB dimer-like"/>
    <property type="match status" value="1"/>
</dbReference>
<comment type="caution">
    <text evidence="1">The sequence shown here is derived from an EMBL/GenBank/DDBJ whole genome shotgun (WGS) entry which is preliminary data.</text>
</comment>
<accession>A0A8J3C869</accession>
<name>A0A8J3C869_9ACTN</name>
<dbReference type="RefSeq" id="WP_189082874.1">
    <property type="nucleotide sequence ID" value="NZ_BMMX01000064.1"/>
</dbReference>
<evidence type="ECO:0000313" key="2">
    <source>
        <dbReference type="Proteomes" id="UP000656042"/>
    </source>
</evidence>
<reference evidence="1" key="2">
    <citation type="submission" date="2020-09" db="EMBL/GenBank/DDBJ databases">
        <authorList>
            <person name="Sun Q."/>
            <person name="Zhou Y."/>
        </authorList>
    </citation>
    <scope>NUCLEOTIDE SEQUENCE</scope>
    <source>
        <strain evidence="1">CGMCC 4.7299</strain>
    </source>
</reference>
<keyword evidence="2" id="KW-1185">Reference proteome</keyword>
<reference evidence="1" key="1">
    <citation type="journal article" date="2014" name="Int. J. Syst. Evol. Microbiol.">
        <title>Complete genome sequence of Corynebacterium casei LMG S-19264T (=DSM 44701T), isolated from a smear-ripened cheese.</title>
        <authorList>
            <consortium name="US DOE Joint Genome Institute (JGI-PGF)"/>
            <person name="Walter F."/>
            <person name="Albersmeier A."/>
            <person name="Kalinowski J."/>
            <person name="Ruckert C."/>
        </authorList>
    </citation>
    <scope>NUCLEOTIDE SEQUENCE</scope>
    <source>
        <strain evidence="1">CGMCC 4.7299</strain>
    </source>
</reference>